<keyword evidence="2" id="KW-0812">Transmembrane</keyword>
<evidence type="ECO:0000313" key="4">
    <source>
        <dbReference type="Proteomes" id="UP000473325"/>
    </source>
</evidence>
<protein>
    <submittedName>
        <fullName evidence="3">Uncharacterized protein</fullName>
    </submittedName>
</protein>
<gene>
    <name evidence="3" type="ORF">GRQ65_08905</name>
</gene>
<feature type="region of interest" description="Disordered" evidence="1">
    <location>
        <begin position="94"/>
        <end position="135"/>
    </location>
</feature>
<keyword evidence="2" id="KW-1133">Transmembrane helix</keyword>
<organism evidence="3 4">
    <name type="scientific">Nocardioides flavescens</name>
    <dbReference type="NCBI Taxonomy" id="2691959"/>
    <lineage>
        <taxon>Bacteria</taxon>
        <taxon>Bacillati</taxon>
        <taxon>Actinomycetota</taxon>
        <taxon>Actinomycetes</taxon>
        <taxon>Propionibacteriales</taxon>
        <taxon>Nocardioidaceae</taxon>
        <taxon>Nocardioides</taxon>
    </lineage>
</organism>
<evidence type="ECO:0000256" key="2">
    <source>
        <dbReference type="SAM" id="Phobius"/>
    </source>
</evidence>
<dbReference type="Proteomes" id="UP000473325">
    <property type="component" value="Unassembled WGS sequence"/>
</dbReference>
<accession>A0A6L7EWA1</accession>
<evidence type="ECO:0000256" key="1">
    <source>
        <dbReference type="SAM" id="MobiDB-lite"/>
    </source>
</evidence>
<feature type="transmembrane region" description="Helical" evidence="2">
    <location>
        <begin position="9"/>
        <end position="31"/>
    </location>
</feature>
<dbReference type="EMBL" id="WUEK01000005">
    <property type="protein sequence ID" value="MXG89668.1"/>
    <property type="molecule type" value="Genomic_DNA"/>
</dbReference>
<keyword evidence="2" id="KW-0472">Membrane</keyword>
<feature type="transmembrane region" description="Helical" evidence="2">
    <location>
        <begin position="37"/>
        <end position="58"/>
    </location>
</feature>
<feature type="transmembrane region" description="Helical" evidence="2">
    <location>
        <begin position="70"/>
        <end position="89"/>
    </location>
</feature>
<sequence>MSTTPNDDAWVKVPLYAAIGYVVLLAVVLPLTGGSRVAVAGWLLLPVVLATGLLVLVATNVERRWDTRTYAALAPVTVLALTAVVGGVLQVSPPSEAREATGEPRSLAELTAGTPQDGSAQDDATPQVTAPAEPTVSTATLVAPATGGGWTRIERPEDQVADTQLAQWTSDLYGIADVVVGSYQLDSSPGVVFRYVGVNGPIADTSSPEAAGRAALVSATGSTVTTFPPAADGWLGCNTTSAQGLPRITCAWVGEERAVFLRWDSADISLSYAATVTRSFRDVASVDG</sequence>
<dbReference type="RefSeq" id="WP_160877385.1">
    <property type="nucleotide sequence ID" value="NZ_WUEK01000005.1"/>
</dbReference>
<feature type="compositionally biased region" description="Polar residues" evidence="1">
    <location>
        <begin position="113"/>
        <end position="128"/>
    </location>
</feature>
<evidence type="ECO:0000313" key="3">
    <source>
        <dbReference type="EMBL" id="MXG89668.1"/>
    </source>
</evidence>
<name>A0A6L7EWA1_9ACTN</name>
<comment type="caution">
    <text evidence="3">The sequence shown here is derived from an EMBL/GenBank/DDBJ whole genome shotgun (WGS) entry which is preliminary data.</text>
</comment>
<proteinExistence type="predicted"/>
<reference evidence="3 4" key="1">
    <citation type="submission" date="2019-12" db="EMBL/GenBank/DDBJ databases">
        <authorList>
            <person name="Kun Z."/>
        </authorList>
    </citation>
    <scope>NUCLEOTIDE SEQUENCE [LARGE SCALE GENOMIC DNA]</scope>
    <source>
        <strain evidence="3 4">YIM 123512</strain>
    </source>
</reference>
<keyword evidence="4" id="KW-1185">Reference proteome</keyword>
<dbReference type="AlphaFoldDB" id="A0A6L7EWA1"/>